<dbReference type="Proteomes" id="UP001530315">
    <property type="component" value="Unassembled WGS sequence"/>
</dbReference>
<keyword evidence="1" id="KW-0175">Coiled coil</keyword>
<feature type="coiled-coil region" evidence="1">
    <location>
        <begin position="1"/>
        <end position="28"/>
    </location>
</feature>
<organism evidence="3 4">
    <name type="scientific">Stephanodiscus triporus</name>
    <dbReference type="NCBI Taxonomy" id="2934178"/>
    <lineage>
        <taxon>Eukaryota</taxon>
        <taxon>Sar</taxon>
        <taxon>Stramenopiles</taxon>
        <taxon>Ochrophyta</taxon>
        <taxon>Bacillariophyta</taxon>
        <taxon>Coscinodiscophyceae</taxon>
        <taxon>Thalassiosirophycidae</taxon>
        <taxon>Stephanodiscales</taxon>
        <taxon>Stephanodiscaceae</taxon>
        <taxon>Stephanodiscus</taxon>
    </lineage>
</organism>
<keyword evidence="2" id="KW-1133">Transmembrane helix</keyword>
<proteinExistence type="predicted"/>
<evidence type="ECO:0000313" key="3">
    <source>
        <dbReference type="EMBL" id="KAL3774005.1"/>
    </source>
</evidence>
<gene>
    <name evidence="3" type="ORF">ACHAW5_004855</name>
</gene>
<evidence type="ECO:0000256" key="2">
    <source>
        <dbReference type="SAM" id="Phobius"/>
    </source>
</evidence>
<accession>A0ABD3NDG6</accession>
<keyword evidence="4" id="KW-1185">Reference proteome</keyword>
<evidence type="ECO:0000313" key="4">
    <source>
        <dbReference type="Proteomes" id="UP001530315"/>
    </source>
</evidence>
<comment type="caution">
    <text evidence="3">The sequence shown here is derived from an EMBL/GenBank/DDBJ whole genome shotgun (WGS) entry which is preliminary data.</text>
</comment>
<sequence>MSDEKIEIKEIQKKLEQLSQKHLELVKSHQQRVKSHEEQKTLYEHLVGQPPLPPDPELQAVKEEIARLDRREQEYLKILQAAASIPPPVPEKDWSKSPFYSHTLKSWNFDYPVDQMGFYVTTLTGTGIVSKALWRSWNIKKAAEMLDNGVESEMLSFHRHFSGLNNEQLKDARMMRHAVKLKAFAFTGLLVTGFVAFVQLKNRNRFNK</sequence>
<keyword evidence="2" id="KW-0812">Transmembrane</keyword>
<dbReference type="EMBL" id="JALLAZ020001495">
    <property type="protein sequence ID" value="KAL3774005.1"/>
    <property type="molecule type" value="Genomic_DNA"/>
</dbReference>
<keyword evidence="2" id="KW-0472">Membrane</keyword>
<reference evidence="3 4" key="1">
    <citation type="submission" date="2024-10" db="EMBL/GenBank/DDBJ databases">
        <title>Updated reference genomes for cyclostephanoid diatoms.</title>
        <authorList>
            <person name="Roberts W.R."/>
            <person name="Alverson A.J."/>
        </authorList>
    </citation>
    <scope>NUCLEOTIDE SEQUENCE [LARGE SCALE GENOMIC DNA]</scope>
    <source>
        <strain evidence="3 4">AJA276-08</strain>
    </source>
</reference>
<evidence type="ECO:0000256" key="1">
    <source>
        <dbReference type="SAM" id="Coils"/>
    </source>
</evidence>
<dbReference type="AlphaFoldDB" id="A0ABD3NDG6"/>
<name>A0ABD3NDG6_9STRA</name>
<feature type="transmembrane region" description="Helical" evidence="2">
    <location>
        <begin position="183"/>
        <end position="200"/>
    </location>
</feature>
<protein>
    <submittedName>
        <fullName evidence="3">Uncharacterized protein</fullName>
    </submittedName>
</protein>